<dbReference type="PROSITE" id="PS00778">
    <property type="entry name" value="HIS_ACID_PHOSPHAT_2"/>
    <property type="match status" value="1"/>
</dbReference>
<dbReference type="PANTHER" id="PTHR20963">
    <property type="entry name" value="MULTIPLE INOSITOL POLYPHOSPHATE PHOSPHATASE-RELATED"/>
    <property type="match status" value="1"/>
</dbReference>
<dbReference type="CDD" id="cd07061">
    <property type="entry name" value="HP_HAP_like"/>
    <property type="match status" value="1"/>
</dbReference>
<dbReference type="PANTHER" id="PTHR20963:SF42">
    <property type="entry name" value="PHOSPHOGLYCERATE MUTASE-LIKE PROTEIN"/>
    <property type="match status" value="1"/>
</dbReference>
<dbReference type="EMBL" id="CP119934">
    <property type="protein sequence ID" value="WFD01576.1"/>
    <property type="molecule type" value="Genomic_DNA"/>
</dbReference>
<dbReference type="GO" id="GO:0003993">
    <property type="term" value="F:acid phosphatase activity"/>
    <property type="evidence" value="ECO:0007669"/>
    <property type="project" value="TreeGrafter"/>
</dbReference>
<keyword evidence="4" id="KW-1185">Reference proteome</keyword>
<dbReference type="AlphaFoldDB" id="A0AAF0DWR5"/>
<keyword evidence="2" id="KW-0732">Signal</keyword>
<feature type="chain" id="PRO_5041999949" description="Acid phosphatase" evidence="2">
    <location>
        <begin position="19"/>
        <end position="537"/>
    </location>
</feature>
<dbReference type="InterPro" id="IPR000560">
    <property type="entry name" value="His_Pase_clade-2"/>
</dbReference>
<evidence type="ECO:0000313" key="4">
    <source>
        <dbReference type="Proteomes" id="UP001214603"/>
    </source>
</evidence>
<evidence type="ECO:0000256" key="2">
    <source>
        <dbReference type="SAM" id="SignalP"/>
    </source>
</evidence>
<evidence type="ECO:0008006" key="5">
    <source>
        <dbReference type="Google" id="ProtNLM"/>
    </source>
</evidence>
<dbReference type="Proteomes" id="UP001214603">
    <property type="component" value="Chromosome 1"/>
</dbReference>
<reference evidence="3" key="1">
    <citation type="submission" date="2023-03" db="EMBL/GenBank/DDBJ databases">
        <title>Mating type loci evolution in Malassezia.</title>
        <authorList>
            <person name="Coelho M.A."/>
        </authorList>
    </citation>
    <scope>NUCLEOTIDE SEQUENCE</scope>
    <source>
        <strain evidence="3">CBS 7876</strain>
    </source>
</reference>
<gene>
    <name evidence="3" type="ORF">MOBT1_000246</name>
</gene>
<proteinExistence type="predicted"/>
<dbReference type="InterPro" id="IPR033379">
    <property type="entry name" value="Acid_Pase_AS"/>
</dbReference>
<evidence type="ECO:0000256" key="1">
    <source>
        <dbReference type="ARBA" id="ARBA00022801"/>
    </source>
</evidence>
<dbReference type="Pfam" id="PF00328">
    <property type="entry name" value="His_Phos_2"/>
    <property type="match status" value="1"/>
</dbReference>
<sequence length="537" mass="60216">MVSAVALLPFVAIAVASAAESSPSSSVYWGNVTGSKGDVYPTAVGFLGETKYGAPPFLAQVDKLNTTRPNGKYGVEMRWLPKDSDEDSSSPDEIFRNLGQVSPFHSADDLFNSTNKYANVPDQCKIKQVHILHRHGARYPTGGTSGGEYKFGEKVRNATKAGKLEAKGDLAFLKHWNYTLGTEVLTHVGAQELFDSGVKHYYAYAALLENLTDHKPVLRTTSQSRMIDSARYWTLGFFGWDAPKKMNLEVITEDKTQNNTLNPICEGSNTTKQAKRWEKEYAPKIAERLNKMVSGMKIETEDIYFMQTLCGYETVSLGYSNFCNIFTKEEWEQHEYAVDLEFMTGSGLMNPVSKAMGVGYVMEFLDRVTKKKFHGPQALQNSTLDKQEAYYPLDQRLYADFTHDTTITSIITAFNLTQVVQVLNPTKPDPKRTYRASRVTPFGARLVFEVLDCDGDNDSNQYIRAKINDAVIPLNENQGCEKRDDGLCKLHDFIQYLKKHAYKSSHFDVACFGKNGTDYVIGDYVTNGSLKSSQIKH</sequence>
<dbReference type="Gene3D" id="3.40.50.1240">
    <property type="entry name" value="Phosphoglycerate mutase-like"/>
    <property type="match status" value="1"/>
</dbReference>
<dbReference type="PROSITE" id="PS00616">
    <property type="entry name" value="HIS_ACID_PHOSPHAT_1"/>
    <property type="match status" value="1"/>
</dbReference>
<dbReference type="SUPFAM" id="SSF53254">
    <property type="entry name" value="Phosphoglycerate mutase-like"/>
    <property type="match status" value="1"/>
</dbReference>
<organism evidence="3 4">
    <name type="scientific">Malassezia obtusa</name>
    <dbReference type="NCBI Taxonomy" id="76774"/>
    <lineage>
        <taxon>Eukaryota</taxon>
        <taxon>Fungi</taxon>
        <taxon>Dikarya</taxon>
        <taxon>Basidiomycota</taxon>
        <taxon>Ustilaginomycotina</taxon>
        <taxon>Malasseziomycetes</taxon>
        <taxon>Malasseziales</taxon>
        <taxon>Malasseziaceae</taxon>
        <taxon>Malassezia</taxon>
    </lineage>
</organism>
<accession>A0AAF0DWR5</accession>
<evidence type="ECO:0000313" key="3">
    <source>
        <dbReference type="EMBL" id="WFD01576.1"/>
    </source>
</evidence>
<keyword evidence="1" id="KW-0378">Hydrolase</keyword>
<protein>
    <recommendedName>
        <fullName evidence="5">Acid phosphatase</fullName>
    </recommendedName>
</protein>
<dbReference type="InterPro" id="IPR029033">
    <property type="entry name" value="His_PPase_superfam"/>
</dbReference>
<name>A0AAF0DWR5_9BASI</name>
<feature type="signal peptide" evidence="2">
    <location>
        <begin position="1"/>
        <end position="18"/>
    </location>
</feature>